<comment type="function">
    <text evidence="8">Catalyzes the phosphorylation of D-xylulose to D-xylulose 5-phosphate.</text>
</comment>
<feature type="active site" description="Proton acceptor" evidence="8">
    <location>
        <position position="243"/>
    </location>
</feature>
<organism evidence="13 14">
    <name type="scientific">Larsenimonas rhizosphaerae</name>
    <dbReference type="NCBI Taxonomy" id="2944682"/>
    <lineage>
        <taxon>Bacteria</taxon>
        <taxon>Pseudomonadati</taxon>
        <taxon>Pseudomonadota</taxon>
        <taxon>Gammaproteobacteria</taxon>
        <taxon>Oceanospirillales</taxon>
        <taxon>Halomonadaceae</taxon>
        <taxon>Larsenimonas</taxon>
    </lineage>
</organism>
<evidence type="ECO:0000256" key="9">
    <source>
        <dbReference type="RuleBase" id="RU003733"/>
    </source>
</evidence>
<dbReference type="Pfam" id="PF00370">
    <property type="entry name" value="FGGY_N"/>
    <property type="match status" value="1"/>
</dbReference>
<dbReference type="Gene3D" id="3.30.420.40">
    <property type="match status" value="2"/>
</dbReference>
<gene>
    <name evidence="8 10 13" type="primary">xylB</name>
    <name evidence="13" type="ORF">OQ287_09030</name>
</gene>
<dbReference type="PIRSF" id="PIRSF000538">
    <property type="entry name" value="GlpK"/>
    <property type="match status" value="1"/>
</dbReference>
<dbReference type="InterPro" id="IPR018483">
    <property type="entry name" value="Carb_kinase_FGGY_CS"/>
</dbReference>
<dbReference type="GO" id="GO:0042732">
    <property type="term" value="P:D-xylose metabolic process"/>
    <property type="evidence" value="ECO:0007669"/>
    <property type="project" value="UniProtKB-KW"/>
</dbReference>
<dbReference type="Proteomes" id="UP001165678">
    <property type="component" value="Unassembled WGS sequence"/>
</dbReference>
<dbReference type="GO" id="GO:0005524">
    <property type="term" value="F:ATP binding"/>
    <property type="evidence" value="ECO:0007669"/>
    <property type="project" value="UniProtKB-UniRule"/>
</dbReference>
<dbReference type="GO" id="GO:0005998">
    <property type="term" value="P:xylulose catabolic process"/>
    <property type="evidence" value="ECO:0007669"/>
    <property type="project" value="UniProtKB-UniRule"/>
</dbReference>
<keyword evidence="4 8" id="KW-0547">Nucleotide-binding</keyword>
<keyword evidence="7 8" id="KW-0119">Carbohydrate metabolism</keyword>
<comment type="catalytic activity">
    <reaction evidence="8 10">
        <text>D-xylulose + ATP = D-xylulose 5-phosphate + ADP + H(+)</text>
        <dbReference type="Rhea" id="RHEA:10964"/>
        <dbReference type="ChEBI" id="CHEBI:15378"/>
        <dbReference type="ChEBI" id="CHEBI:17140"/>
        <dbReference type="ChEBI" id="CHEBI:30616"/>
        <dbReference type="ChEBI" id="CHEBI:57737"/>
        <dbReference type="ChEBI" id="CHEBI:456216"/>
        <dbReference type="EC" id="2.7.1.17"/>
    </reaction>
</comment>
<feature type="domain" description="Carbohydrate kinase FGGY N-terminal" evidence="11">
    <location>
        <begin position="1"/>
        <end position="250"/>
    </location>
</feature>
<dbReference type="InterPro" id="IPR006000">
    <property type="entry name" value="Xylulokinase"/>
</dbReference>
<feature type="domain" description="Carbohydrate kinase FGGY C-terminal" evidence="12">
    <location>
        <begin position="261"/>
        <end position="439"/>
    </location>
</feature>
<feature type="binding site" evidence="8">
    <location>
        <begin position="80"/>
        <end position="81"/>
    </location>
    <ligand>
        <name>substrate</name>
    </ligand>
</feature>
<keyword evidence="3 8" id="KW-0808">Transferase</keyword>
<evidence type="ECO:0000259" key="11">
    <source>
        <dbReference type="Pfam" id="PF00370"/>
    </source>
</evidence>
<feature type="site" description="Important for activity" evidence="8">
    <location>
        <position position="6"/>
    </location>
</feature>
<comment type="similarity">
    <text evidence="1 8 9">Belongs to the FGGY kinase family.</text>
</comment>
<reference evidence="13" key="1">
    <citation type="submission" date="2022-11" db="EMBL/GenBank/DDBJ databases">
        <title>Larsenimonas rhizosphaerae sp. nov., isolated from a tidal mudflat.</title>
        <authorList>
            <person name="Lee S.D."/>
            <person name="Kim I.S."/>
        </authorList>
    </citation>
    <scope>NUCLEOTIDE SEQUENCE</scope>
    <source>
        <strain evidence="13">GH2-1</strain>
    </source>
</reference>
<dbReference type="NCBIfam" id="TIGR01312">
    <property type="entry name" value="XylB"/>
    <property type="match status" value="1"/>
</dbReference>
<evidence type="ECO:0000256" key="5">
    <source>
        <dbReference type="ARBA" id="ARBA00022777"/>
    </source>
</evidence>
<evidence type="ECO:0000313" key="14">
    <source>
        <dbReference type="Proteomes" id="UP001165678"/>
    </source>
</evidence>
<dbReference type="PANTHER" id="PTHR43095:SF5">
    <property type="entry name" value="XYLULOSE KINASE"/>
    <property type="match status" value="1"/>
</dbReference>
<evidence type="ECO:0000256" key="1">
    <source>
        <dbReference type="ARBA" id="ARBA00009156"/>
    </source>
</evidence>
<evidence type="ECO:0000259" key="12">
    <source>
        <dbReference type="Pfam" id="PF02782"/>
    </source>
</evidence>
<evidence type="ECO:0000256" key="6">
    <source>
        <dbReference type="ARBA" id="ARBA00022840"/>
    </source>
</evidence>
<comment type="caution">
    <text evidence="13">The sequence shown here is derived from an EMBL/GenBank/DDBJ whole genome shotgun (WGS) entry which is preliminary data.</text>
</comment>
<evidence type="ECO:0000256" key="4">
    <source>
        <dbReference type="ARBA" id="ARBA00022741"/>
    </source>
</evidence>
<dbReference type="EC" id="2.7.1.17" evidence="8 10"/>
<dbReference type="PROSITE" id="PS00445">
    <property type="entry name" value="FGGY_KINASES_2"/>
    <property type="match status" value="1"/>
</dbReference>
<dbReference type="Pfam" id="PF02782">
    <property type="entry name" value="FGGY_C"/>
    <property type="match status" value="1"/>
</dbReference>
<dbReference type="InterPro" id="IPR018485">
    <property type="entry name" value="FGGY_C"/>
</dbReference>
<dbReference type="CDD" id="cd07809">
    <property type="entry name" value="ASKHA_NBD_FGGY_BaXK-like"/>
    <property type="match status" value="1"/>
</dbReference>
<dbReference type="InterPro" id="IPR050406">
    <property type="entry name" value="FGGY_Carb_Kinase"/>
</dbReference>
<dbReference type="SUPFAM" id="SSF53067">
    <property type="entry name" value="Actin-like ATPase domain"/>
    <property type="match status" value="2"/>
</dbReference>
<accession>A0AA41ZNU3</accession>
<sequence length="501" mass="52918">MYIGVDCGTQSTKVVVLDPDRQILVGEGQAPHELISGADGQREQDPQVWIDALEQALATALRRAGIDGRQVRGIGISGQQHGLVALDADGCPVYPAKLWNDTQAFRECAALIEAMGGEAGCLARLGVVPQPGYTAPKLAWLRAHHRAAYDRIATVLLPHDYLNFYLTGERVAECGDASGTAYFDTRTRCWDTKAFHHVAPELDPERVLPRLIASDEPAGMLTPQMAARLGLAAGIPVSSGGGDNMMGAIGTGNLSPGAITMSLGTSGTVYGCADAPVVAEPGLIANFCASHGGWLPLICTMNVTSATRQVQTLLSLDLPGFTSAVAAAPPGAEGVQVLPFFDGERVPMLPEATASFIGLSAHNTTPANLCRAVMEGTTFGLRYGLDLLRAQGITPRDIRLVGGGANSAVWRQMVADVMNVPLVCVAGEAAALGAALQAWWCDLTGRGDTTSLQTLCDQAVQVDESTRTRPDPARSQAYQGHYERYLTTLAAHYPHLSVAPR</sequence>
<dbReference type="InterPro" id="IPR018484">
    <property type="entry name" value="FGGY_N"/>
</dbReference>
<dbReference type="GO" id="GO:0004856">
    <property type="term" value="F:D-xylulokinase activity"/>
    <property type="evidence" value="ECO:0007669"/>
    <property type="project" value="UniProtKB-UniRule"/>
</dbReference>
<dbReference type="InterPro" id="IPR043129">
    <property type="entry name" value="ATPase_NBD"/>
</dbReference>
<keyword evidence="6 8" id="KW-0067">ATP-binding</keyword>
<evidence type="ECO:0000256" key="10">
    <source>
        <dbReference type="RuleBase" id="RU364073"/>
    </source>
</evidence>
<dbReference type="PANTHER" id="PTHR43095">
    <property type="entry name" value="SUGAR KINASE"/>
    <property type="match status" value="1"/>
</dbReference>
<dbReference type="AlphaFoldDB" id="A0AA41ZNU3"/>
<proteinExistence type="inferred from homology"/>
<protein>
    <recommendedName>
        <fullName evidence="8 10">Xylulose kinase</fullName>
        <shortName evidence="8 10">Xylulokinase</shortName>
        <ecNumber evidence="8 10">2.7.1.17</ecNumber>
    </recommendedName>
</protein>
<evidence type="ECO:0000313" key="13">
    <source>
        <dbReference type="EMBL" id="MCX2524385.1"/>
    </source>
</evidence>
<keyword evidence="2 8" id="KW-0859">Xylose metabolism</keyword>
<name>A0AA41ZNU3_9GAMM</name>
<dbReference type="HAMAP" id="MF_02220">
    <property type="entry name" value="XylB"/>
    <property type="match status" value="1"/>
</dbReference>
<evidence type="ECO:0000256" key="8">
    <source>
        <dbReference type="HAMAP-Rule" id="MF_02220"/>
    </source>
</evidence>
<evidence type="ECO:0000256" key="2">
    <source>
        <dbReference type="ARBA" id="ARBA00022629"/>
    </source>
</evidence>
<dbReference type="InterPro" id="IPR000577">
    <property type="entry name" value="Carb_kinase_FGGY"/>
</dbReference>
<evidence type="ECO:0000256" key="7">
    <source>
        <dbReference type="ARBA" id="ARBA00023277"/>
    </source>
</evidence>
<dbReference type="RefSeq" id="WP_250935399.1">
    <property type="nucleotide sequence ID" value="NZ_JAMLJK010000001.1"/>
</dbReference>
<keyword evidence="14" id="KW-1185">Reference proteome</keyword>
<evidence type="ECO:0000256" key="3">
    <source>
        <dbReference type="ARBA" id="ARBA00022679"/>
    </source>
</evidence>
<keyword evidence="5 8" id="KW-0418">Kinase</keyword>
<dbReference type="EMBL" id="JAPIVE010000002">
    <property type="protein sequence ID" value="MCX2524385.1"/>
    <property type="molecule type" value="Genomic_DNA"/>
</dbReference>